<evidence type="ECO:0000313" key="2">
    <source>
        <dbReference type="Proteomes" id="UP000886501"/>
    </source>
</evidence>
<reference evidence="1" key="2">
    <citation type="journal article" date="2020" name="Nat. Commun.">
        <title>Large-scale genome sequencing of mycorrhizal fungi provides insights into the early evolution of symbiotic traits.</title>
        <authorList>
            <person name="Miyauchi S."/>
            <person name="Kiss E."/>
            <person name="Kuo A."/>
            <person name="Drula E."/>
            <person name="Kohler A."/>
            <person name="Sanchez-Garcia M."/>
            <person name="Morin E."/>
            <person name="Andreopoulos B."/>
            <person name="Barry K.W."/>
            <person name="Bonito G."/>
            <person name="Buee M."/>
            <person name="Carver A."/>
            <person name="Chen C."/>
            <person name="Cichocki N."/>
            <person name="Clum A."/>
            <person name="Culley D."/>
            <person name="Crous P.W."/>
            <person name="Fauchery L."/>
            <person name="Girlanda M."/>
            <person name="Hayes R.D."/>
            <person name="Keri Z."/>
            <person name="LaButti K."/>
            <person name="Lipzen A."/>
            <person name="Lombard V."/>
            <person name="Magnuson J."/>
            <person name="Maillard F."/>
            <person name="Murat C."/>
            <person name="Nolan M."/>
            <person name="Ohm R.A."/>
            <person name="Pangilinan J."/>
            <person name="Pereira M.F."/>
            <person name="Perotto S."/>
            <person name="Peter M."/>
            <person name="Pfister S."/>
            <person name="Riley R."/>
            <person name="Sitrit Y."/>
            <person name="Stielow J.B."/>
            <person name="Szollosi G."/>
            <person name="Zifcakova L."/>
            <person name="Stursova M."/>
            <person name="Spatafora J.W."/>
            <person name="Tedersoo L."/>
            <person name="Vaario L.M."/>
            <person name="Yamada A."/>
            <person name="Yan M."/>
            <person name="Wang P."/>
            <person name="Xu J."/>
            <person name="Bruns T."/>
            <person name="Baldrian P."/>
            <person name="Vilgalys R."/>
            <person name="Dunand C."/>
            <person name="Henrissat B."/>
            <person name="Grigoriev I.V."/>
            <person name="Hibbett D."/>
            <person name="Nagy L.G."/>
            <person name="Martin F.M."/>
        </authorList>
    </citation>
    <scope>NUCLEOTIDE SEQUENCE</scope>
    <source>
        <strain evidence="1">P2</strain>
    </source>
</reference>
<accession>A0ACB6Z8X7</accession>
<protein>
    <submittedName>
        <fullName evidence="1">Uncharacterized protein</fullName>
    </submittedName>
</protein>
<sequence>MSSYLLALFALLPIFWARIAQTQKSFAVCTEEYKWAFNSKGESPCDIGTELMAVCWGTGYTTYSLPPGASYWGPWKGYDTPCVCSTVTWCLFAACGFCQDQAAISWSMWSYNCSNTTIGSFPLNIPQQVIIPHWGYLSVGEDGRWNETAAKVDTQNQPLYSHHSPVGAIVGGVIGGLAVLVMAIALFVVLRRRLRREPAKMPPSTLYGPEGASPYRPGDITAQSTTKPSFVPNHLMHQRLYDPSDPSTFPPPLNHDQSSAAYTSPPGSPGNHPTIIY</sequence>
<name>A0ACB6Z8X7_THEGA</name>
<dbReference type="EMBL" id="MU118066">
    <property type="protein sequence ID" value="KAF9646150.1"/>
    <property type="molecule type" value="Genomic_DNA"/>
</dbReference>
<dbReference type="Proteomes" id="UP000886501">
    <property type="component" value="Unassembled WGS sequence"/>
</dbReference>
<gene>
    <name evidence="1" type="ORF">BDM02DRAFT_288023</name>
</gene>
<proteinExistence type="predicted"/>
<reference evidence="1" key="1">
    <citation type="submission" date="2019-10" db="EMBL/GenBank/DDBJ databases">
        <authorList>
            <consortium name="DOE Joint Genome Institute"/>
            <person name="Kuo A."/>
            <person name="Miyauchi S."/>
            <person name="Kiss E."/>
            <person name="Drula E."/>
            <person name="Kohler A."/>
            <person name="Sanchez-Garcia M."/>
            <person name="Andreopoulos B."/>
            <person name="Barry K.W."/>
            <person name="Bonito G."/>
            <person name="Buee M."/>
            <person name="Carver A."/>
            <person name="Chen C."/>
            <person name="Cichocki N."/>
            <person name="Clum A."/>
            <person name="Culley D."/>
            <person name="Crous P.W."/>
            <person name="Fauchery L."/>
            <person name="Girlanda M."/>
            <person name="Hayes R."/>
            <person name="Keri Z."/>
            <person name="Labutti K."/>
            <person name="Lipzen A."/>
            <person name="Lombard V."/>
            <person name="Magnuson J."/>
            <person name="Maillard F."/>
            <person name="Morin E."/>
            <person name="Murat C."/>
            <person name="Nolan M."/>
            <person name="Ohm R."/>
            <person name="Pangilinan J."/>
            <person name="Pereira M."/>
            <person name="Perotto S."/>
            <person name="Peter M."/>
            <person name="Riley R."/>
            <person name="Sitrit Y."/>
            <person name="Stielow B."/>
            <person name="Szollosi G."/>
            <person name="Zifcakova L."/>
            <person name="Stursova M."/>
            <person name="Spatafora J.W."/>
            <person name="Tedersoo L."/>
            <person name="Vaario L.-M."/>
            <person name="Yamada A."/>
            <person name="Yan M."/>
            <person name="Wang P."/>
            <person name="Xu J."/>
            <person name="Bruns T."/>
            <person name="Baldrian P."/>
            <person name="Vilgalys R."/>
            <person name="Henrissat B."/>
            <person name="Grigoriev I.V."/>
            <person name="Hibbett D."/>
            <person name="Nagy L.G."/>
            <person name="Martin F.M."/>
        </authorList>
    </citation>
    <scope>NUCLEOTIDE SEQUENCE</scope>
    <source>
        <strain evidence="1">P2</strain>
    </source>
</reference>
<organism evidence="1 2">
    <name type="scientific">Thelephora ganbajun</name>
    <name type="common">Ganba fungus</name>
    <dbReference type="NCBI Taxonomy" id="370292"/>
    <lineage>
        <taxon>Eukaryota</taxon>
        <taxon>Fungi</taxon>
        <taxon>Dikarya</taxon>
        <taxon>Basidiomycota</taxon>
        <taxon>Agaricomycotina</taxon>
        <taxon>Agaricomycetes</taxon>
        <taxon>Thelephorales</taxon>
        <taxon>Thelephoraceae</taxon>
        <taxon>Thelephora</taxon>
    </lineage>
</organism>
<keyword evidence="2" id="KW-1185">Reference proteome</keyword>
<evidence type="ECO:0000313" key="1">
    <source>
        <dbReference type="EMBL" id="KAF9646150.1"/>
    </source>
</evidence>
<comment type="caution">
    <text evidence="1">The sequence shown here is derived from an EMBL/GenBank/DDBJ whole genome shotgun (WGS) entry which is preliminary data.</text>
</comment>